<accession>A0A4Y2UF77</accession>
<keyword evidence="2" id="KW-1185">Reference proteome</keyword>
<evidence type="ECO:0000313" key="2">
    <source>
        <dbReference type="Proteomes" id="UP000499080"/>
    </source>
</evidence>
<proteinExistence type="predicted"/>
<dbReference type="AlphaFoldDB" id="A0A4Y2UF77"/>
<name>A0A4Y2UF77_ARAVE</name>
<dbReference type="EMBL" id="BGPR01035367">
    <property type="protein sequence ID" value="GBO10177.1"/>
    <property type="molecule type" value="Genomic_DNA"/>
</dbReference>
<sequence>MGSPCAINTKLGWIFSGMVYASSNARIQMSVIGHVEVEFYLKRFWALESIPNDDSVSLFEDTYAKTVIRTEAGRYVASLPFKSPPELGNTETRALKCFYHLEDKLDRDPILKRQYVEFMRDYLVLNHMELIPDSEVLNPRRYYLPHHGVRKDGSTTTKLSCV</sequence>
<protein>
    <recommendedName>
        <fullName evidence="3">Peptidase aspartic putative domain-containing protein</fullName>
    </recommendedName>
</protein>
<dbReference type="OrthoDB" id="8065733at2759"/>
<reference evidence="1 2" key="1">
    <citation type="journal article" date="2019" name="Sci. Rep.">
        <title>Orb-weaving spider Araneus ventricosus genome elucidates the spidroin gene catalogue.</title>
        <authorList>
            <person name="Kono N."/>
            <person name="Nakamura H."/>
            <person name="Ohtoshi R."/>
            <person name="Moran D.A.P."/>
            <person name="Shinohara A."/>
            <person name="Yoshida Y."/>
            <person name="Fujiwara M."/>
            <person name="Mori M."/>
            <person name="Tomita M."/>
            <person name="Arakawa K."/>
        </authorList>
    </citation>
    <scope>NUCLEOTIDE SEQUENCE [LARGE SCALE GENOMIC DNA]</scope>
</reference>
<organism evidence="1 2">
    <name type="scientific">Araneus ventricosus</name>
    <name type="common">Orbweaver spider</name>
    <name type="synonym">Epeira ventricosa</name>
    <dbReference type="NCBI Taxonomy" id="182803"/>
    <lineage>
        <taxon>Eukaryota</taxon>
        <taxon>Metazoa</taxon>
        <taxon>Ecdysozoa</taxon>
        <taxon>Arthropoda</taxon>
        <taxon>Chelicerata</taxon>
        <taxon>Arachnida</taxon>
        <taxon>Araneae</taxon>
        <taxon>Araneomorphae</taxon>
        <taxon>Entelegynae</taxon>
        <taxon>Araneoidea</taxon>
        <taxon>Araneidae</taxon>
        <taxon>Araneus</taxon>
    </lineage>
</organism>
<comment type="caution">
    <text evidence="1">The sequence shown here is derived from an EMBL/GenBank/DDBJ whole genome shotgun (WGS) entry which is preliminary data.</text>
</comment>
<evidence type="ECO:0000313" key="1">
    <source>
        <dbReference type="EMBL" id="GBO10177.1"/>
    </source>
</evidence>
<gene>
    <name evidence="1" type="ORF">AVEN_247265_1</name>
</gene>
<dbReference type="PANTHER" id="PTHR47331">
    <property type="entry name" value="PHD-TYPE DOMAIN-CONTAINING PROTEIN"/>
    <property type="match status" value="1"/>
</dbReference>
<dbReference type="PANTHER" id="PTHR47331:SF1">
    <property type="entry name" value="GAG-LIKE PROTEIN"/>
    <property type="match status" value="1"/>
</dbReference>
<evidence type="ECO:0008006" key="3">
    <source>
        <dbReference type="Google" id="ProtNLM"/>
    </source>
</evidence>
<dbReference type="Proteomes" id="UP000499080">
    <property type="component" value="Unassembled WGS sequence"/>
</dbReference>